<keyword evidence="2" id="KW-1185">Reference proteome</keyword>
<name>A0ABP1C3Y6_9BRYO</name>
<evidence type="ECO:0000313" key="2">
    <source>
        <dbReference type="Proteomes" id="UP001497522"/>
    </source>
</evidence>
<dbReference type="Proteomes" id="UP001497522">
    <property type="component" value="Chromosome 9"/>
</dbReference>
<reference evidence="1" key="1">
    <citation type="submission" date="2024-03" db="EMBL/GenBank/DDBJ databases">
        <authorList>
            <consortium name="ELIXIR-Norway"/>
            <consortium name="Elixir Norway"/>
        </authorList>
    </citation>
    <scope>NUCLEOTIDE SEQUENCE</scope>
</reference>
<sequence length="113" mass="12818">MFPKGAERHGMIPCKSRESGDNAWPRTMWMGYDDSSWDCNPRTRLPDLFPKGAERHGMIPCKSRESDDNVWPRTMWMGYGDASWDCNPRTRFRVLLNGGDALRGANILGQVGA</sequence>
<gene>
    <name evidence="1" type="ORF">CSSPJE1EN2_LOCUS24514</name>
</gene>
<accession>A0ABP1C3Y6</accession>
<proteinExistence type="predicted"/>
<dbReference type="EMBL" id="OZ023710">
    <property type="protein sequence ID" value="CAK9883263.1"/>
    <property type="molecule type" value="Genomic_DNA"/>
</dbReference>
<protein>
    <submittedName>
        <fullName evidence="1">Uncharacterized protein</fullName>
    </submittedName>
</protein>
<evidence type="ECO:0000313" key="1">
    <source>
        <dbReference type="EMBL" id="CAK9883263.1"/>
    </source>
</evidence>
<organism evidence="1 2">
    <name type="scientific">Sphagnum jensenii</name>
    <dbReference type="NCBI Taxonomy" id="128206"/>
    <lineage>
        <taxon>Eukaryota</taxon>
        <taxon>Viridiplantae</taxon>
        <taxon>Streptophyta</taxon>
        <taxon>Embryophyta</taxon>
        <taxon>Bryophyta</taxon>
        <taxon>Sphagnophytina</taxon>
        <taxon>Sphagnopsida</taxon>
        <taxon>Sphagnales</taxon>
        <taxon>Sphagnaceae</taxon>
        <taxon>Sphagnum</taxon>
    </lineage>
</organism>